<dbReference type="GO" id="GO:0004462">
    <property type="term" value="F:lactoylglutathione lyase activity"/>
    <property type="evidence" value="ECO:0007669"/>
    <property type="project" value="TreeGrafter"/>
</dbReference>
<evidence type="ECO:0000256" key="3">
    <source>
        <dbReference type="ARBA" id="ARBA00032460"/>
    </source>
</evidence>
<reference evidence="6 7" key="1">
    <citation type="submission" date="2019-02" db="EMBL/GenBank/DDBJ databases">
        <title>Genomic Encyclopedia of Type Strains, Phase IV (KMG-IV): sequencing the most valuable type-strain genomes for metagenomic binning, comparative biology and taxonomic classification.</title>
        <authorList>
            <person name="Goeker M."/>
        </authorList>
    </citation>
    <scope>NUCLEOTIDE SEQUENCE [LARGE SCALE GENOMIC DNA]</scope>
    <source>
        <strain evidence="6 7">DSM 23814</strain>
    </source>
</reference>
<dbReference type="EMBL" id="SHKO01000002">
    <property type="protein sequence ID" value="RZT94015.1"/>
    <property type="molecule type" value="Genomic_DNA"/>
</dbReference>
<name>A0A4Q7VBI7_9BURK</name>
<evidence type="ECO:0000256" key="4">
    <source>
        <dbReference type="ARBA" id="ARBA00033298"/>
    </source>
</evidence>
<dbReference type="InterPro" id="IPR037523">
    <property type="entry name" value="VOC_core"/>
</dbReference>
<dbReference type="PANTHER" id="PTHR46036:SF5">
    <property type="entry name" value="LACTOYLGLUTATHIONE LYASE"/>
    <property type="match status" value="1"/>
</dbReference>
<dbReference type="GO" id="GO:0005737">
    <property type="term" value="C:cytoplasm"/>
    <property type="evidence" value="ECO:0007669"/>
    <property type="project" value="TreeGrafter"/>
</dbReference>
<dbReference type="InterPro" id="IPR029068">
    <property type="entry name" value="Glyas_Bleomycin-R_OHBP_Dase"/>
</dbReference>
<comment type="caution">
    <text evidence="6">The sequence shown here is derived from an EMBL/GenBank/DDBJ whole genome shotgun (WGS) entry which is preliminary data.</text>
</comment>
<dbReference type="Gene3D" id="3.10.180.10">
    <property type="entry name" value="2,3-Dihydroxybiphenyl 1,2-Dioxygenase, domain 1"/>
    <property type="match status" value="1"/>
</dbReference>
<evidence type="ECO:0000313" key="6">
    <source>
        <dbReference type="EMBL" id="RZT94015.1"/>
    </source>
</evidence>
<protein>
    <recommendedName>
        <fullName evidence="2">Aldoketomutase</fullName>
    </recommendedName>
    <alternativeName>
        <fullName evidence="1">Ketone-aldehyde mutase</fullName>
    </alternativeName>
    <alternativeName>
        <fullName evidence="3">Methylglyoxalase</fullName>
    </alternativeName>
    <alternativeName>
        <fullName evidence="4">S-D-lactoylglutathione methylglyoxal lyase</fullName>
    </alternativeName>
</protein>
<dbReference type="Pfam" id="PF00903">
    <property type="entry name" value="Glyoxalase"/>
    <property type="match status" value="1"/>
</dbReference>
<organism evidence="6 7">
    <name type="scientific">Advenella incenata</name>
    <dbReference type="NCBI Taxonomy" id="267800"/>
    <lineage>
        <taxon>Bacteria</taxon>
        <taxon>Pseudomonadati</taxon>
        <taxon>Pseudomonadota</taxon>
        <taxon>Betaproteobacteria</taxon>
        <taxon>Burkholderiales</taxon>
        <taxon>Alcaligenaceae</taxon>
    </lineage>
</organism>
<dbReference type="SUPFAM" id="SSF54593">
    <property type="entry name" value="Glyoxalase/Bleomycin resistance protein/Dihydroxybiphenyl dioxygenase"/>
    <property type="match status" value="1"/>
</dbReference>
<gene>
    <name evidence="6" type="ORF">EV681_2431</name>
</gene>
<evidence type="ECO:0000313" key="7">
    <source>
        <dbReference type="Proteomes" id="UP000293398"/>
    </source>
</evidence>
<dbReference type="PROSITE" id="PS51819">
    <property type="entry name" value="VOC"/>
    <property type="match status" value="1"/>
</dbReference>
<dbReference type="RefSeq" id="WP_130304131.1">
    <property type="nucleotide sequence ID" value="NZ_SHKO01000002.1"/>
</dbReference>
<dbReference type="Proteomes" id="UP000293398">
    <property type="component" value="Unassembled WGS sequence"/>
</dbReference>
<dbReference type="AlphaFoldDB" id="A0A4Q7VBI7"/>
<proteinExistence type="predicted"/>
<sequence>MAKVIHVMLRCLDLAASKAFYKTAFGLEPAHELDFPDFTLSYLRNAENDMEIELTWNKGRQEPYSHGDGYGHVAICVDDLEAEHVRLVQAGLSPLEIKRFQDGDTLLAQFFFILDPDGYKIEVLQRHGHYQ</sequence>
<dbReference type="PANTHER" id="PTHR46036">
    <property type="entry name" value="LACTOYLGLUTATHIONE LYASE"/>
    <property type="match status" value="1"/>
</dbReference>
<feature type="domain" description="VOC" evidence="5">
    <location>
        <begin position="3"/>
        <end position="126"/>
    </location>
</feature>
<evidence type="ECO:0000259" key="5">
    <source>
        <dbReference type="PROSITE" id="PS51819"/>
    </source>
</evidence>
<accession>A0A4Q7VBI7</accession>
<dbReference type="InterPro" id="IPR004360">
    <property type="entry name" value="Glyas_Fos-R_dOase_dom"/>
</dbReference>
<evidence type="ECO:0000256" key="1">
    <source>
        <dbReference type="ARBA" id="ARBA00030291"/>
    </source>
</evidence>
<dbReference type="OrthoDB" id="9789841at2"/>
<evidence type="ECO:0000256" key="2">
    <source>
        <dbReference type="ARBA" id="ARBA00030892"/>
    </source>
</evidence>
<keyword evidence="7" id="KW-1185">Reference proteome</keyword>
<dbReference type="GO" id="GO:0019243">
    <property type="term" value="P:methylglyoxal catabolic process to D-lactate via S-lactoyl-glutathione"/>
    <property type="evidence" value="ECO:0007669"/>
    <property type="project" value="TreeGrafter"/>
</dbReference>